<evidence type="ECO:0000256" key="1">
    <source>
        <dbReference type="ARBA" id="ARBA00004245"/>
    </source>
</evidence>
<dbReference type="PROSITE" id="PS51491">
    <property type="entry name" value="TAU_MAP_2"/>
    <property type="match status" value="3"/>
</dbReference>
<keyword evidence="5" id="KW-0677">Repeat</keyword>
<dbReference type="PANTHER" id="PTHR11501">
    <property type="entry name" value="MICROTUBULE-ASSOCIATED PROTEIN"/>
    <property type="match status" value="1"/>
</dbReference>
<dbReference type="InterPro" id="IPR001084">
    <property type="entry name" value="MAP_tubulin-bd_rpt"/>
</dbReference>
<dbReference type="PANTHER" id="PTHR11501:SF15">
    <property type="entry name" value="MICROTUBULE-ASSOCIATED PROTEIN 2"/>
    <property type="match status" value="1"/>
</dbReference>
<evidence type="ECO:0000256" key="7">
    <source>
        <dbReference type="RuleBase" id="RU000686"/>
    </source>
</evidence>
<feature type="region of interest" description="Disordered" evidence="8">
    <location>
        <begin position="92"/>
        <end position="147"/>
    </location>
</feature>
<feature type="region of interest" description="Disordered" evidence="8">
    <location>
        <begin position="1524"/>
        <end position="1660"/>
    </location>
</feature>
<keyword evidence="2 7" id="KW-0963">Cytoplasm</keyword>
<comment type="subcellular location">
    <subcellularLocation>
        <location evidence="1 7">Cytoplasm</location>
        <location evidence="1 7">Cytoskeleton</location>
    </subcellularLocation>
</comment>
<dbReference type="RefSeq" id="XP_042587647.1">
    <property type="nucleotide sequence ID" value="XM_042731713.1"/>
</dbReference>
<name>A0A9R0A8H3_CYPCA</name>
<dbReference type="Proteomes" id="UP001155660">
    <property type="component" value="Chromosome B9"/>
</dbReference>
<protein>
    <recommendedName>
        <fullName evidence="7">Microtubule-associated protein</fullName>
    </recommendedName>
</protein>
<feature type="region of interest" description="Disordered" evidence="8">
    <location>
        <begin position="583"/>
        <end position="616"/>
    </location>
</feature>
<feature type="compositionally biased region" description="Acidic residues" evidence="8">
    <location>
        <begin position="1272"/>
        <end position="1289"/>
    </location>
</feature>
<evidence type="ECO:0000256" key="3">
    <source>
        <dbReference type="ARBA" id="ARBA00022553"/>
    </source>
</evidence>
<feature type="compositionally biased region" description="Acidic residues" evidence="8">
    <location>
        <begin position="1155"/>
        <end position="1170"/>
    </location>
</feature>
<keyword evidence="4 7" id="KW-0493">Microtubule</keyword>
<dbReference type="Pfam" id="PF08377">
    <property type="entry name" value="MAP2_projctn"/>
    <property type="match status" value="2"/>
</dbReference>
<reference evidence="10 11" key="1">
    <citation type="submission" date="2025-04" db="UniProtKB">
        <authorList>
            <consortium name="RefSeq"/>
        </authorList>
    </citation>
    <scope>IDENTIFICATION</scope>
    <source>
        <tissue evidence="10 11">Muscle</tissue>
    </source>
</reference>
<feature type="compositionally biased region" description="Basic and acidic residues" evidence="8">
    <location>
        <begin position="301"/>
        <end position="314"/>
    </location>
</feature>
<evidence type="ECO:0000256" key="5">
    <source>
        <dbReference type="ARBA" id="ARBA00022737"/>
    </source>
</evidence>
<dbReference type="GO" id="GO:0008017">
    <property type="term" value="F:microtubule binding"/>
    <property type="evidence" value="ECO:0007669"/>
    <property type="project" value="InterPro"/>
</dbReference>
<gene>
    <name evidence="10 11" type="primary">LOC109057072</name>
</gene>
<feature type="compositionally biased region" description="Low complexity" evidence="8">
    <location>
        <begin position="1576"/>
        <end position="1585"/>
    </location>
</feature>
<feature type="compositionally biased region" description="Low complexity" evidence="8">
    <location>
        <begin position="604"/>
        <end position="613"/>
    </location>
</feature>
<feature type="compositionally biased region" description="Acidic residues" evidence="8">
    <location>
        <begin position="230"/>
        <end position="248"/>
    </location>
</feature>
<evidence type="ECO:0000256" key="6">
    <source>
        <dbReference type="ARBA" id="ARBA00023212"/>
    </source>
</evidence>
<feature type="compositionally biased region" description="Low complexity" evidence="8">
    <location>
        <begin position="10"/>
        <end position="23"/>
    </location>
</feature>
<dbReference type="GO" id="GO:0000226">
    <property type="term" value="P:microtubule cytoskeleton organization"/>
    <property type="evidence" value="ECO:0007669"/>
    <property type="project" value="TreeGrafter"/>
</dbReference>
<feature type="compositionally biased region" description="Basic and acidic residues" evidence="8">
    <location>
        <begin position="1393"/>
        <end position="1412"/>
    </location>
</feature>
<dbReference type="Pfam" id="PF00418">
    <property type="entry name" value="Tubulin-binding"/>
    <property type="match status" value="3"/>
</dbReference>
<dbReference type="GO" id="GO:0031175">
    <property type="term" value="P:neuron projection development"/>
    <property type="evidence" value="ECO:0007669"/>
    <property type="project" value="TreeGrafter"/>
</dbReference>
<feature type="region of interest" description="Disordered" evidence="8">
    <location>
        <begin position="1251"/>
        <end position="1488"/>
    </location>
</feature>
<dbReference type="OrthoDB" id="9378527at2759"/>
<keyword evidence="3" id="KW-0597">Phosphoprotein</keyword>
<keyword evidence="6 7" id="KW-0206">Cytoskeleton</keyword>
<dbReference type="GO" id="GO:0043005">
    <property type="term" value="C:neuron projection"/>
    <property type="evidence" value="ECO:0007669"/>
    <property type="project" value="TreeGrafter"/>
</dbReference>
<feature type="region of interest" description="Disordered" evidence="8">
    <location>
        <begin position="1"/>
        <end position="65"/>
    </location>
</feature>
<evidence type="ECO:0000256" key="8">
    <source>
        <dbReference type="SAM" id="MobiDB-lite"/>
    </source>
</evidence>
<dbReference type="PROSITE" id="PS00229">
    <property type="entry name" value="TAU_MAP_1"/>
    <property type="match status" value="1"/>
</dbReference>
<feature type="compositionally biased region" description="Basic and acidic residues" evidence="8">
    <location>
        <begin position="916"/>
        <end position="954"/>
    </location>
</feature>
<feature type="compositionally biased region" description="Low complexity" evidence="8">
    <location>
        <begin position="583"/>
        <end position="594"/>
    </location>
</feature>
<feature type="compositionally biased region" description="Basic and acidic residues" evidence="8">
    <location>
        <begin position="898"/>
        <end position="908"/>
    </location>
</feature>
<evidence type="ECO:0000313" key="11">
    <source>
        <dbReference type="RefSeq" id="XP_042587647.1"/>
    </source>
</evidence>
<feature type="region of interest" description="Disordered" evidence="8">
    <location>
        <begin position="769"/>
        <end position="954"/>
    </location>
</feature>
<feature type="domain" description="MAP2/Tau projection" evidence="9">
    <location>
        <begin position="1016"/>
        <end position="1459"/>
    </location>
</feature>
<feature type="compositionally biased region" description="Low complexity" evidence="8">
    <location>
        <begin position="1620"/>
        <end position="1633"/>
    </location>
</feature>
<evidence type="ECO:0000256" key="2">
    <source>
        <dbReference type="ARBA" id="ARBA00022490"/>
    </source>
</evidence>
<feature type="compositionally biased region" description="Basic residues" evidence="8">
    <location>
        <begin position="1379"/>
        <end position="1389"/>
    </location>
</feature>
<feature type="region of interest" description="Disordered" evidence="8">
    <location>
        <begin position="181"/>
        <end position="317"/>
    </location>
</feature>
<dbReference type="InterPro" id="IPR013588">
    <property type="entry name" value="MAP2_projctn"/>
</dbReference>
<feature type="compositionally biased region" description="Polar residues" evidence="8">
    <location>
        <begin position="429"/>
        <end position="441"/>
    </location>
</feature>
<organism evidence="10">
    <name type="scientific">Cyprinus carpio</name>
    <name type="common">Common carp</name>
    <dbReference type="NCBI Taxonomy" id="7962"/>
    <lineage>
        <taxon>Eukaryota</taxon>
        <taxon>Metazoa</taxon>
        <taxon>Chordata</taxon>
        <taxon>Craniata</taxon>
        <taxon>Vertebrata</taxon>
        <taxon>Euteleostomi</taxon>
        <taxon>Actinopterygii</taxon>
        <taxon>Neopterygii</taxon>
        <taxon>Teleostei</taxon>
        <taxon>Ostariophysi</taxon>
        <taxon>Cypriniformes</taxon>
        <taxon>Cyprinidae</taxon>
        <taxon>Cyprininae</taxon>
        <taxon>Cyprinus</taxon>
    </lineage>
</organism>
<evidence type="ECO:0000256" key="4">
    <source>
        <dbReference type="ARBA" id="ARBA00022701"/>
    </source>
</evidence>
<feature type="domain" description="MAP2/Tau projection" evidence="9">
    <location>
        <begin position="418"/>
        <end position="708"/>
    </location>
</feature>
<evidence type="ECO:0000259" key="9">
    <source>
        <dbReference type="Pfam" id="PF08377"/>
    </source>
</evidence>
<feature type="compositionally biased region" description="Basic and acidic residues" evidence="8">
    <location>
        <begin position="1106"/>
        <end position="1136"/>
    </location>
</feature>
<feature type="compositionally biased region" description="Basic and acidic residues" evidence="8">
    <location>
        <begin position="1179"/>
        <end position="1208"/>
    </location>
</feature>
<feature type="compositionally biased region" description="Basic and acidic residues" evidence="8">
    <location>
        <begin position="1070"/>
        <end position="1095"/>
    </location>
</feature>
<feature type="region of interest" description="Disordered" evidence="8">
    <location>
        <begin position="1007"/>
        <end position="1224"/>
    </location>
</feature>
<feature type="compositionally biased region" description="Polar residues" evidence="8">
    <location>
        <begin position="384"/>
        <end position="396"/>
    </location>
</feature>
<feature type="compositionally biased region" description="Basic and acidic residues" evidence="8">
    <location>
        <begin position="1545"/>
        <end position="1554"/>
    </location>
</feature>
<feature type="compositionally biased region" description="Basic and acidic residues" evidence="8">
    <location>
        <begin position="397"/>
        <end position="423"/>
    </location>
</feature>
<evidence type="ECO:0000313" key="10">
    <source>
        <dbReference type="RefSeq" id="XP_042587646.1"/>
    </source>
</evidence>
<dbReference type="KEGG" id="ccar:109057072"/>
<dbReference type="GO" id="GO:0005874">
    <property type="term" value="C:microtubule"/>
    <property type="evidence" value="ECO:0007669"/>
    <property type="project" value="UniProtKB-KW"/>
</dbReference>
<sequence>MADGRQPEDSGPQWSSPGAQGSSSPGGHGENGFSSTYRTCQPGGAHSGSAASYTKENGFNGDLTSGHAVTAEQVSARIVQEVTAEAVAVLKGEQELHPDTAVRLPSVEDSANLPPSPPPSPAAEHFGPLDQDVGDEEEAGPLRRFQNSRERCKFLAPSISVSVPEDDPYHSDEEYYEHPLFSPEWTRSGSRPPGQAAAFRQIEEETIESLSAAEEEEEETSEAAATAAALEEEEEEEQWSGEEPEQEPPSELLQRAEVIGEAQTLPGLQAEVHTQAATAADEATNGKAEEAGGQESPAEAVKMEAERPDSERTDPIGMDFTESAMHLDDELPSYQSLARDADMPESPFARTCPMEDFGVPPSDQGHAKGPCKAPNEKPDVQSGAVKQSLTETCDSSNIHEVKQGQIEDKQMEITKEEDMKDKSGMSAYFETTTIKTDASGSQGEGYYELSTKSEEQKDSVADLPLPEISYSTLAQTHSLEVQPDLPKSSADTLHTALPVDRRDDCRLSPGKLALEQRSYSLNITIGAMDHGDAQGRPRILSPLATDIMSHTSGSLDESADYLPVTTPSVEKLPQFPPVILETTASTTTPSSSPPQETVTDVKTSPQSESPESPVQAKSCYKNGTVMAPDLPEMLDLAGTRSRLTSDNTDSEIMRRKSVPMDMSSLVSDSLAHLFKGDQGQMATKREMQLEEQGYCVFSEYSGPMPSPADLHSPMDSSPQIFNTVISEEKETGLVAFGQQECPSTEDLKPTQVVTPQVKQECASTEDLKPTEVVTPQAKQECPSTEDLKPTEVVTPQAKQECPSTEDLKPTEVVTPQAKQECPSTEDLKPTEVVTPQAKQECPSTEDLKPTEVVTPQVKQECPSTEDLKPTEVVTPQAKQECPSTEDLKPTEVVTPQAKPEEEKPKNEESSEIESTPSEKPHVETKQEDSDLLKTEHLEETKSPALPDNEKGQLDKQAETFITPKVTVTLEEARPDLDAGFKLGAETEAEIADYERQIRKLEMEDRPLSVEEERELQELREKVKNKPDLVHQEAYEEVDAEDAYQLTGAAKDRIARPIRPSPASSVESATDEEKMHVSDTEKPRSPGEKESLKTDPNRLSPVGSFEKYFREERPSEQEVKQKDSVQPLKEKVAEEKPQSAPSKTDEAPLDTTVTQEVEEEVELAEEPDEVIPEPKPALNVEEKPVVDKTEPDEVVVEKEEEKVFEKEHVEDEEILEGAKAAEDTVEPRAAIESVVTVEDDFITVVQTIDESEVSGHSVRFSAPPEEEHPQLLQEEEEEDESVEMAQEVEMEAPSLEEALDVPEPVEPPVCPAKEIEVPESEAPTQSYDEYKDETTIDDSILDSSWVDTQDDDKSMATEKIEPLPRVMSPVKKPHAEKPAKQRAKGGRTKGRITTPERKPVRKEPVPIQKDEMKKKKAVIRKAELTKKSDIQTCSPSRKSVLKATVRHPRPTQHHACVKRKPTVSADGRLPFSVARHSRDRASTSNPTTLTKIPTSKIWAEALLPARPNSASSFNKRSPLVEADLYEPRPSSAGPQVSLNSYAVKDGGSRSPEKRSSLPRPASILTRRPQMADHEESSTSITSSGSTAPRRPTSFRTEVKAEHRTGRSHSMTGVETARSRSARSGTSTPRTPGSTAITPGTPPSYSCRTPGTPHTPGTPKSLSLLSQEKKVAIIRTPPKSPATTPKQLRIINQPLPDLKNVKSKIGSIDNIKYQPKGGQVQIQSKKIDLSHVTSKCGSLDNIRHRPGGGNVRIESVKLDFREKAHAKVGSLENAHHTPGGGHVQIESHKLMFRDVAKARVDHGAEIVIETLRLSGGTSPHRHSHMSSSGSINMLESPQLATLADDVTAALAKQGL</sequence>
<feature type="compositionally biased region" description="Basic and acidic residues" evidence="8">
    <location>
        <begin position="1419"/>
        <end position="1428"/>
    </location>
</feature>
<feature type="compositionally biased region" description="Basic and acidic residues" evidence="8">
    <location>
        <begin position="1007"/>
        <end position="1033"/>
    </location>
</feature>
<feature type="region of interest" description="Disordered" evidence="8">
    <location>
        <begin position="344"/>
        <end position="459"/>
    </location>
</feature>
<feature type="compositionally biased region" description="Basic and acidic residues" evidence="8">
    <location>
        <begin position="1350"/>
        <end position="1361"/>
    </location>
</feature>
<feature type="compositionally biased region" description="Basic residues" evidence="8">
    <location>
        <begin position="1443"/>
        <end position="1460"/>
    </location>
</feature>
<dbReference type="GeneID" id="109057072"/>
<dbReference type="RefSeq" id="XP_042587646.1">
    <property type="nucleotide sequence ID" value="XM_042731712.1"/>
</dbReference>
<dbReference type="InterPro" id="IPR027324">
    <property type="entry name" value="MAP2/MAP4/Tau"/>
</dbReference>
<proteinExistence type="predicted"/>
<accession>A0A9R0A8H3</accession>
<feature type="compositionally biased region" description="Low complexity" evidence="8">
    <location>
        <begin position="1647"/>
        <end position="1657"/>
    </location>
</feature>